<dbReference type="Pfam" id="PF13646">
    <property type="entry name" value="HEAT_2"/>
    <property type="match status" value="1"/>
</dbReference>
<reference evidence="1 2" key="1">
    <citation type="submission" date="2016-08" db="EMBL/GenBank/DDBJ databases">
        <authorList>
            <person name="Seilhamer J.J."/>
        </authorList>
    </citation>
    <scope>NUCLEOTIDE SEQUENCE [LARGE SCALE GENOMIC DNA]</scope>
    <source>
        <strain evidence="1">L21-II-0</strain>
    </source>
</reference>
<dbReference type="InterPro" id="IPR011989">
    <property type="entry name" value="ARM-like"/>
</dbReference>
<dbReference type="InterPro" id="IPR016024">
    <property type="entry name" value="ARM-type_fold"/>
</dbReference>
<organism evidence="1 2">
    <name type="scientific">Methanoculleus chikugoensis</name>
    <dbReference type="NCBI Taxonomy" id="118126"/>
    <lineage>
        <taxon>Archaea</taxon>
        <taxon>Methanobacteriati</taxon>
        <taxon>Methanobacteriota</taxon>
        <taxon>Stenosarchaea group</taxon>
        <taxon>Methanomicrobia</taxon>
        <taxon>Methanomicrobiales</taxon>
        <taxon>Methanomicrobiaceae</taxon>
        <taxon>Methanoculleus</taxon>
    </lineage>
</organism>
<gene>
    <name evidence="1" type="ORF">L21_1738</name>
</gene>
<dbReference type="AlphaFoldDB" id="A0A1M4MLV7"/>
<evidence type="ECO:0000313" key="2">
    <source>
        <dbReference type="Proteomes" id="UP000184671"/>
    </source>
</evidence>
<evidence type="ECO:0008006" key="3">
    <source>
        <dbReference type="Google" id="ProtNLM"/>
    </source>
</evidence>
<dbReference type="SUPFAM" id="SSF48371">
    <property type="entry name" value="ARM repeat"/>
    <property type="match status" value="1"/>
</dbReference>
<protein>
    <recommendedName>
        <fullName evidence="3">HEAT repeat</fullName>
    </recommendedName>
</protein>
<proteinExistence type="predicted"/>
<dbReference type="OrthoDB" id="10495at2157"/>
<name>A0A1M4MLV7_9EURY</name>
<evidence type="ECO:0000313" key="1">
    <source>
        <dbReference type="EMBL" id="SCL75822.1"/>
    </source>
</evidence>
<dbReference type="Proteomes" id="UP000184671">
    <property type="component" value="Unassembled WGS sequence"/>
</dbReference>
<dbReference type="STRING" id="118126.L21_1738"/>
<sequence>MTQRKDIDTMRRRRDIDGLVAALFEPEEIVRQTAAEALGLVGDERALEPLEHLKFSDSDAGVRRAASVAHAQVAARLAARKAAEGIPRES</sequence>
<dbReference type="RefSeq" id="WP_074370064.1">
    <property type="nucleotide sequence ID" value="NZ_FMID01000042.1"/>
</dbReference>
<accession>A0A1M4MLV7</accession>
<dbReference type="EMBL" id="FMID01000042">
    <property type="protein sequence ID" value="SCL75822.1"/>
    <property type="molecule type" value="Genomic_DNA"/>
</dbReference>
<dbReference type="Gene3D" id="1.25.10.10">
    <property type="entry name" value="Leucine-rich Repeat Variant"/>
    <property type="match status" value="1"/>
</dbReference>